<dbReference type="InParanoid" id="E2C8W9"/>
<dbReference type="OMA" id="QKYHREW"/>
<dbReference type="PANTHER" id="PTHR15938:SF0">
    <property type="entry name" value="HOMOLOGOUS-PAIRING PROTEIN 2 HOMOLOG"/>
    <property type="match status" value="1"/>
</dbReference>
<keyword evidence="4 8" id="KW-0175">Coiled coil</keyword>
<dbReference type="GO" id="GO:0003690">
    <property type="term" value="F:double-stranded DNA binding"/>
    <property type="evidence" value="ECO:0007669"/>
    <property type="project" value="TreeGrafter"/>
</dbReference>
<comment type="subcellular location">
    <subcellularLocation>
        <location evidence="1">Nucleus</location>
    </subcellularLocation>
</comment>
<evidence type="ECO:0000256" key="5">
    <source>
        <dbReference type="ARBA" id="ARBA00023172"/>
    </source>
</evidence>
<dbReference type="InterPro" id="IPR036388">
    <property type="entry name" value="WH-like_DNA-bd_sf"/>
</dbReference>
<dbReference type="EMBL" id="GL453743">
    <property type="protein sequence ID" value="EFN75613.1"/>
    <property type="molecule type" value="Genomic_DNA"/>
</dbReference>
<evidence type="ECO:0000256" key="2">
    <source>
        <dbReference type="ARBA" id="ARBA00007922"/>
    </source>
</evidence>
<evidence type="ECO:0000256" key="3">
    <source>
        <dbReference type="ARBA" id="ARBA00016093"/>
    </source>
</evidence>
<feature type="domain" description="Homologous-pairing protein 2 winged helix" evidence="9">
    <location>
        <begin position="2"/>
        <end position="61"/>
    </location>
</feature>
<evidence type="ECO:0000259" key="9">
    <source>
        <dbReference type="Pfam" id="PF07106"/>
    </source>
</evidence>
<sequence length="200" mass="23191">MAAHTIYDYMKIQNRPFSVNDVVTNLHNEYSKTEVQKAMDELVANKKLFEKVYGKQKIYCAVQDLTYDADELMTIDKELQSHAKEIESKYQEVTKEIKNKEVLLSSLKASLILEDAQKKKITLQQSIKQLTYKLDTLMETTSSVDLHESKRKAQKELDENSREYLKRKRICTDIIDCILENYPGSKNDLSEEIGLNLTTV</sequence>
<keyword evidence="5" id="KW-0233">DNA recombination</keyword>
<evidence type="ECO:0000256" key="8">
    <source>
        <dbReference type="SAM" id="Coils"/>
    </source>
</evidence>
<accession>E2C8W9</accession>
<evidence type="ECO:0000256" key="7">
    <source>
        <dbReference type="ARBA" id="ARBA00023254"/>
    </source>
</evidence>
<dbReference type="AlphaFoldDB" id="E2C8W9"/>
<dbReference type="InterPro" id="IPR040661">
    <property type="entry name" value="LZ3wCH"/>
</dbReference>
<dbReference type="GO" id="GO:0120230">
    <property type="term" value="F:recombinase activator activity"/>
    <property type="evidence" value="ECO:0007669"/>
    <property type="project" value="TreeGrafter"/>
</dbReference>
<reference evidence="11 12" key="1">
    <citation type="journal article" date="2010" name="Science">
        <title>Genomic comparison of the ants Camponotus floridanus and Harpegnathos saltator.</title>
        <authorList>
            <person name="Bonasio R."/>
            <person name="Zhang G."/>
            <person name="Ye C."/>
            <person name="Mutti N.S."/>
            <person name="Fang X."/>
            <person name="Qin N."/>
            <person name="Donahue G."/>
            <person name="Yang P."/>
            <person name="Li Q."/>
            <person name="Li C."/>
            <person name="Zhang P."/>
            <person name="Huang Z."/>
            <person name="Berger S.L."/>
            <person name="Reinberg D."/>
            <person name="Wang J."/>
            <person name="Liebig J."/>
        </authorList>
    </citation>
    <scope>NUCLEOTIDE SEQUENCE [LARGE SCALE GENOMIC DNA]</scope>
    <source>
        <strain evidence="11 12">R22 G/1</strain>
    </source>
</reference>
<protein>
    <recommendedName>
        <fullName evidence="3">Homologous-pairing protein 2 homolog</fullName>
    </recommendedName>
</protein>
<gene>
    <name evidence="11" type="ORF">EAI_02523</name>
</gene>
<dbReference type="InterPro" id="IPR010776">
    <property type="entry name" value="Hop2_WH_dom"/>
</dbReference>
<dbReference type="GO" id="GO:0120231">
    <property type="term" value="C:DNA recombinase auxiliary factor complex"/>
    <property type="evidence" value="ECO:0007669"/>
    <property type="project" value="TreeGrafter"/>
</dbReference>
<evidence type="ECO:0000256" key="4">
    <source>
        <dbReference type="ARBA" id="ARBA00023054"/>
    </source>
</evidence>
<evidence type="ECO:0000256" key="1">
    <source>
        <dbReference type="ARBA" id="ARBA00004123"/>
    </source>
</evidence>
<dbReference type="Pfam" id="PF07106">
    <property type="entry name" value="WHD_TBPIP"/>
    <property type="match status" value="1"/>
</dbReference>
<feature type="domain" description="Leucine zipper with capping helix" evidence="10">
    <location>
        <begin position="148"/>
        <end position="195"/>
    </location>
</feature>
<keyword evidence="7" id="KW-0469">Meiosis</keyword>
<dbReference type="GO" id="GO:0007129">
    <property type="term" value="P:homologous chromosome pairing at meiosis"/>
    <property type="evidence" value="ECO:0007669"/>
    <property type="project" value="TreeGrafter"/>
</dbReference>
<evidence type="ECO:0000313" key="12">
    <source>
        <dbReference type="Proteomes" id="UP000008237"/>
    </source>
</evidence>
<organism evidence="12">
    <name type="scientific">Harpegnathos saltator</name>
    <name type="common">Jerdon's jumping ant</name>
    <dbReference type="NCBI Taxonomy" id="610380"/>
    <lineage>
        <taxon>Eukaryota</taxon>
        <taxon>Metazoa</taxon>
        <taxon>Ecdysozoa</taxon>
        <taxon>Arthropoda</taxon>
        <taxon>Hexapoda</taxon>
        <taxon>Insecta</taxon>
        <taxon>Pterygota</taxon>
        <taxon>Neoptera</taxon>
        <taxon>Endopterygota</taxon>
        <taxon>Hymenoptera</taxon>
        <taxon>Apocrita</taxon>
        <taxon>Aculeata</taxon>
        <taxon>Formicoidea</taxon>
        <taxon>Formicidae</taxon>
        <taxon>Ponerinae</taxon>
        <taxon>Ponerini</taxon>
        <taxon>Harpegnathos</taxon>
    </lineage>
</organism>
<proteinExistence type="inferred from homology"/>
<name>E2C8W9_HARSA</name>
<dbReference type="PhylomeDB" id="E2C8W9"/>
<dbReference type="GO" id="GO:0000794">
    <property type="term" value="C:condensed nuclear chromosome"/>
    <property type="evidence" value="ECO:0007669"/>
    <property type="project" value="TreeGrafter"/>
</dbReference>
<dbReference type="Proteomes" id="UP000008237">
    <property type="component" value="Unassembled WGS sequence"/>
</dbReference>
<dbReference type="OrthoDB" id="272266at2759"/>
<comment type="similarity">
    <text evidence="2">Belongs to the HOP2 family.</text>
</comment>
<dbReference type="Gene3D" id="1.10.10.10">
    <property type="entry name" value="Winged helix-like DNA-binding domain superfamily/Winged helix DNA-binding domain"/>
    <property type="match status" value="1"/>
</dbReference>
<dbReference type="PANTHER" id="PTHR15938">
    <property type="entry name" value="TBP-1 INTERACTING PROTEIN"/>
    <property type="match status" value="1"/>
</dbReference>
<evidence type="ECO:0000259" key="10">
    <source>
        <dbReference type="Pfam" id="PF18517"/>
    </source>
</evidence>
<evidence type="ECO:0000256" key="6">
    <source>
        <dbReference type="ARBA" id="ARBA00023242"/>
    </source>
</evidence>
<dbReference type="GO" id="GO:0000709">
    <property type="term" value="P:meiotic joint molecule formation"/>
    <property type="evidence" value="ECO:0007669"/>
    <property type="project" value="TreeGrafter"/>
</dbReference>
<dbReference type="STRING" id="610380.E2C8W9"/>
<evidence type="ECO:0000313" key="11">
    <source>
        <dbReference type="EMBL" id="EFN75613.1"/>
    </source>
</evidence>
<dbReference type="Pfam" id="PF18517">
    <property type="entry name" value="LZ3wCH"/>
    <property type="match status" value="1"/>
</dbReference>
<dbReference type="KEGG" id="hst:105191231"/>
<feature type="coiled-coil region" evidence="8">
    <location>
        <begin position="76"/>
        <end position="133"/>
    </location>
</feature>
<keyword evidence="6" id="KW-0539">Nucleus</keyword>
<keyword evidence="12" id="KW-1185">Reference proteome</keyword>
<dbReference type="GO" id="GO:0010774">
    <property type="term" value="P:meiotic strand invasion involved in reciprocal meiotic recombination"/>
    <property type="evidence" value="ECO:0007669"/>
    <property type="project" value="TreeGrafter"/>
</dbReference>